<dbReference type="Gene3D" id="2.60.120.740">
    <property type="match status" value="2"/>
</dbReference>
<evidence type="ECO:0000259" key="2">
    <source>
        <dbReference type="Pfam" id="PF02140"/>
    </source>
</evidence>
<sequence>MSLNFEQYSLLQTVVEACQKKPACKFTTKSKPGIVDPCPHARKFVEVAYKCRPSCTAPYAVETVMQICHGKRRCHIVANGKTFGSPCKPHLQSYLKVVYACVPLGVLTERYESPVERDEVPNTHVVSSDEGLFDESDTGEKWGETNPVSPIADSGSLPTIQDIKLKVFTSESNNNKGNFEKSAAKYYMNRKKKRNAKNGNMFTTEAPNIFSDTVSDIDNEGSVTHISGTFYDPAHPDMIYGTRNLRPMKPLSTIYPTAGASMYGVDYVPRQTLGFENDPEILSPKSLRGYTNTQFNYG</sequence>
<feature type="domain" description="SUEL-type lectin" evidence="2">
    <location>
        <begin position="54"/>
        <end position="101"/>
    </location>
</feature>
<dbReference type="Proteomes" id="UP000324832">
    <property type="component" value="Unassembled WGS sequence"/>
</dbReference>
<reference evidence="3 4" key="1">
    <citation type="submission" date="2017-07" db="EMBL/GenBank/DDBJ databases">
        <authorList>
            <person name="Talla V."/>
            <person name="Backstrom N."/>
        </authorList>
    </citation>
    <scope>NUCLEOTIDE SEQUENCE [LARGE SCALE GENOMIC DNA]</scope>
</reference>
<proteinExistence type="predicted"/>
<dbReference type="InterPro" id="IPR043159">
    <property type="entry name" value="Lectin_gal-bd_sf"/>
</dbReference>
<feature type="region of interest" description="Disordered" evidence="1">
    <location>
        <begin position="129"/>
        <end position="154"/>
    </location>
</feature>
<accession>A0A5E4R3R9</accession>
<name>A0A5E4R3R9_9NEOP</name>
<dbReference type="CDD" id="cd22829">
    <property type="entry name" value="Gal_Rha_Lectin_EVA1_EVA1C_rpt2"/>
    <property type="match status" value="1"/>
</dbReference>
<dbReference type="InterPro" id="IPR000922">
    <property type="entry name" value="Lectin_gal-bd_dom"/>
</dbReference>
<evidence type="ECO:0000313" key="3">
    <source>
        <dbReference type="EMBL" id="VVD04521.1"/>
    </source>
</evidence>
<dbReference type="EMBL" id="FZQP02006870">
    <property type="protein sequence ID" value="VVD04521.1"/>
    <property type="molecule type" value="Genomic_DNA"/>
</dbReference>
<protein>
    <recommendedName>
        <fullName evidence="2">SUEL-type lectin domain-containing protein</fullName>
    </recommendedName>
</protein>
<organism evidence="3 4">
    <name type="scientific">Leptidea sinapis</name>
    <dbReference type="NCBI Taxonomy" id="189913"/>
    <lineage>
        <taxon>Eukaryota</taxon>
        <taxon>Metazoa</taxon>
        <taxon>Ecdysozoa</taxon>
        <taxon>Arthropoda</taxon>
        <taxon>Hexapoda</taxon>
        <taxon>Insecta</taxon>
        <taxon>Pterygota</taxon>
        <taxon>Neoptera</taxon>
        <taxon>Endopterygota</taxon>
        <taxon>Lepidoptera</taxon>
        <taxon>Glossata</taxon>
        <taxon>Ditrysia</taxon>
        <taxon>Papilionoidea</taxon>
        <taxon>Pieridae</taxon>
        <taxon>Dismorphiinae</taxon>
        <taxon>Leptidea</taxon>
    </lineage>
</organism>
<dbReference type="GO" id="GO:0030246">
    <property type="term" value="F:carbohydrate binding"/>
    <property type="evidence" value="ECO:0007669"/>
    <property type="project" value="InterPro"/>
</dbReference>
<dbReference type="Pfam" id="PF02140">
    <property type="entry name" value="SUEL_Lectin"/>
    <property type="match status" value="1"/>
</dbReference>
<dbReference type="AlphaFoldDB" id="A0A5E4R3R9"/>
<evidence type="ECO:0000256" key="1">
    <source>
        <dbReference type="SAM" id="MobiDB-lite"/>
    </source>
</evidence>
<dbReference type="PANTHER" id="PTHR46780">
    <property type="entry name" value="PROTEIN EVA-1"/>
    <property type="match status" value="1"/>
</dbReference>
<evidence type="ECO:0000313" key="4">
    <source>
        <dbReference type="Proteomes" id="UP000324832"/>
    </source>
</evidence>
<gene>
    <name evidence="3" type="ORF">LSINAPIS_LOCUS14259</name>
</gene>
<keyword evidence="4" id="KW-1185">Reference proteome</keyword>